<feature type="domain" description="DUF5776" evidence="2">
    <location>
        <begin position="346"/>
        <end position="411"/>
    </location>
</feature>
<feature type="domain" description="DUF5776" evidence="2">
    <location>
        <begin position="275"/>
        <end position="330"/>
    </location>
</feature>
<dbReference type="Proteomes" id="UP000051439">
    <property type="component" value="Unassembled WGS sequence"/>
</dbReference>
<dbReference type="AlphaFoldDB" id="A0A0R1NFD0"/>
<evidence type="ECO:0000313" key="4">
    <source>
        <dbReference type="Proteomes" id="UP000051439"/>
    </source>
</evidence>
<keyword evidence="4" id="KW-1185">Reference proteome</keyword>
<feature type="region of interest" description="Disordered" evidence="1">
    <location>
        <begin position="53"/>
        <end position="94"/>
    </location>
</feature>
<proteinExistence type="predicted"/>
<accession>A0A0R1NFD0</accession>
<organism evidence="3 4">
    <name type="scientific">Lentilactobacillus kisonensis DSM 19906 = JCM 15041</name>
    <dbReference type="NCBI Taxonomy" id="1423766"/>
    <lineage>
        <taxon>Bacteria</taxon>
        <taxon>Bacillati</taxon>
        <taxon>Bacillota</taxon>
        <taxon>Bacilli</taxon>
        <taxon>Lactobacillales</taxon>
        <taxon>Lactobacillaceae</taxon>
        <taxon>Lentilactobacillus</taxon>
    </lineage>
</organism>
<feature type="compositionally biased region" description="Low complexity" evidence="1">
    <location>
        <begin position="29"/>
        <end position="39"/>
    </location>
</feature>
<gene>
    <name evidence="3" type="ORF">FC98_GL002288</name>
</gene>
<comment type="caution">
    <text evidence="3">The sequence shown here is derived from an EMBL/GenBank/DDBJ whole genome shotgun (WGS) entry which is preliminary data.</text>
</comment>
<dbReference type="EMBL" id="AZEB01000052">
    <property type="protein sequence ID" value="KRL19008.1"/>
    <property type="molecule type" value="Genomic_DNA"/>
</dbReference>
<feature type="region of interest" description="Disordered" evidence="1">
    <location>
        <begin position="1"/>
        <end position="39"/>
    </location>
</feature>
<sequence length="416" mass="44110">MAVSDGIKAASDAAKDSSDAANGTNSYDAKASNAAKQAASVASEDANAASYAKKAASDSSRVASDAVDAASDASAAKGAASDAKSLSDEAASDAAAGNKAAASTAYDNFWNKVSAASDAAKAGSAAESDAEKYANDAISAAGKATSIANSDAAARANTGSATVPSQAPSNNDQFSHQAAVPSQNEYVGYYTKLATDTIITKHGMYRYSGKKFAKAKKLAYVPKGSVLHVIMIDTSGDTTRFVLRDGSYVTALKSFDKFVSIKAGYRIDTEGTWYISSKKGVYEYTGSKFKHAKRVHYLRKGTVLKVRRVVKVGSITRFQLTNGRYVTAKSTMIKQLKKTHKTFNYTSAKKVHVVNAKGAYQYKSVNFKQGNRVLVVKKGQTLKVRAVVLDGSRSRYQLTNGHYVTANVKFVKINNK</sequence>
<name>A0A0R1NFD0_9LACO</name>
<evidence type="ECO:0000313" key="3">
    <source>
        <dbReference type="EMBL" id="KRL19008.1"/>
    </source>
</evidence>
<feature type="region of interest" description="Disordered" evidence="1">
    <location>
        <begin position="157"/>
        <end position="178"/>
    </location>
</feature>
<dbReference type="Pfam" id="PF19087">
    <property type="entry name" value="DUF5776"/>
    <property type="match status" value="3"/>
</dbReference>
<feature type="domain" description="DUF5776" evidence="2">
    <location>
        <begin position="189"/>
        <end position="255"/>
    </location>
</feature>
<protein>
    <recommendedName>
        <fullName evidence="2">DUF5776 domain-containing protein</fullName>
    </recommendedName>
</protein>
<evidence type="ECO:0000256" key="1">
    <source>
        <dbReference type="SAM" id="MobiDB-lite"/>
    </source>
</evidence>
<reference evidence="3 4" key="1">
    <citation type="journal article" date="2015" name="Genome Announc.">
        <title>Expanding the biotechnology potential of lactobacilli through comparative genomics of 213 strains and associated genera.</title>
        <authorList>
            <person name="Sun Z."/>
            <person name="Harris H.M."/>
            <person name="McCann A."/>
            <person name="Guo C."/>
            <person name="Argimon S."/>
            <person name="Zhang W."/>
            <person name="Yang X."/>
            <person name="Jeffery I.B."/>
            <person name="Cooney J.C."/>
            <person name="Kagawa T.F."/>
            <person name="Liu W."/>
            <person name="Song Y."/>
            <person name="Salvetti E."/>
            <person name="Wrobel A."/>
            <person name="Rasinkangas P."/>
            <person name="Parkhill J."/>
            <person name="Rea M.C."/>
            <person name="O'Sullivan O."/>
            <person name="Ritari J."/>
            <person name="Douillard F.P."/>
            <person name="Paul Ross R."/>
            <person name="Yang R."/>
            <person name="Briner A.E."/>
            <person name="Felis G.E."/>
            <person name="de Vos W.M."/>
            <person name="Barrangou R."/>
            <person name="Klaenhammer T.R."/>
            <person name="Caufield P.W."/>
            <person name="Cui Y."/>
            <person name="Zhang H."/>
            <person name="O'Toole P.W."/>
        </authorList>
    </citation>
    <scope>NUCLEOTIDE SEQUENCE [LARGE SCALE GENOMIC DNA]</scope>
    <source>
        <strain evidence="3 4">DSM 19906</strain>
    </source>
</reference>
<dbReference type="PATRIC" id="fig|1423766.4.peg.2371"/>
<dbReference type="InterPro" id="IPR044081">
    <property type="entry name" value="DUF5776"/>
</dbReference>
<evidence type="ECO:0000259" key="2">
    <source>
        <dbReference type="Pfam" id="PF19087"/>
    </source>
</evidence>